<dbReference type="Pfam" id="PF00172">
    <property type="entry name" value="Zn_clus"/>
    <property type="match status" value="1"/>
</dbReference>
<dbReference type="GO" id="GO:0006351">
    <property type="term" value="P:DNA-templated transcription"/>
    <property type="evidence" value="ECO:0007669"/>
    <property type="project" value="InterPro"/>
</dbReference>
<protein>
    <recommendedName>
        <fullName evidence="7">Zn(2)-C6 fungal-type domain-containing protein</fullName>
    </recommendedName>
</protein>
<dbReference type="EMBL" id="DS995903">
    <property type="protein sequence ID" value="EEA22129.1"/>
    <property type="molecule type" value="Genomic_DNA"/>
</dbReference>
<feature type="compositionally biased region" description="Basic and acidic residues" evidence="6">
    <location>
        <begin position="567"/>
        <end position="578"/>
    </location>
</feature>
<dbReference type="InterPro" id="IPR007219">
    <property type="entry name" value="XnlR_reg_dom"/>
</dbReference>
<evidence type="ECO:0000256" key="1">
    <source>
        <dbReference type="ARBA" id="ARBA00022723"/>
    </source>
</evidence>
<sequence>MSFLKLHPDFDHLTGPNPRIILSLENNAYPFAHEAGVYIPSKNQVFITSNLITENQNTPRIQISKITLHPDGTSSQEEIHPDIPMANGGVNYRDGVLFCSQGTATQPSSLVWMKIEEPYQCETIIDSFYGRQFNSLNDVVVHSDGSIWFTDPIYGFEQNFRPRPQLPSQVYRYDPGTKSIRAMADGFERPNGISFSPDEKVVYVTDTDLVHGDGSIDLHRVSTIYAFDVVHRHGQPFLTNRRLFAMADNGIPDGIKCDLEGNVYSGCGDGIHVWSPGGVLLGKMLIPGGVANFCFTRPGEIIALNETKLWRVSLAPSCQGSLLMLITVVWLWLYPRKRDRSTCGCGNQLKYNPRGLCVVLLHACSLRPANQRGVPGKTNVKYCFLAEFVGGLREYYHEYLQCTRQTLKIWTGSPLAGGMGSAIGSGGGSTRHFRVYLVDIAFCVASATQASTECTTRRFLSSHVPGDGRGTLEMSSKVVTPIKKRISRACVRCRRHKTKCILQLAGSVAGPPCQKCVEAGVECVLATSNRGGNRRRVSSGASLNKKPPSPHIVTYSPPGASKNKHWLSPDHAPDAKDLKPSPPIAQAVSIDDALVSADLHDTSDALNTLSEIAANAANNDANSSRISPLSIGQNEQTQLNQHDEIGLLDYHLVRAGLLTPSIVCELVERYAATYHPFYPIVPAKTLARTSLDETARREPHLLTAILTIAAKDIVNGEPIQKICAQYMQCLVSEIIAGKKCGVEAVEALLLLAEWVPPGVHSEPARGYCGNEDMAAWMHIGLAIRIAYILRLDRAMFDDLRNGIVSLSREKYAWLACYLSDRQISVRIGRPFACRGLEPSILFGNSSLPSVNSSDPQSTEDNDFVHLFRARLELTQIFTNVHEALYCSMDFSPDLSTRMMQVGTYTVLLDDFRGAISAWNKIWGSLPCSSHVRILLQLSYEYLRLYTNAFAFQASALRKTSSESQALEYPSDEVDSTTGTGSLPDARFIYDSIDAAKALLTIINNYIQPPASLGDFPIRFLLYCVNAAVFLYKAWKMNILSAAEKSSVHRLIHDTINRLREGNSLQCDIGARYAHILEVLWSRVDTEFAKPGGGGGGGIQNANLENNHCNGWNNDQPQQSKLYQDDQPPNCYDGFSWLDLETISDFVWTENPMRGYEDATTDLVNLPPASIEATMADDVGWSSTRLQTVNEASSLLF</sequence>
<proteinExistence type="predicted"/>
<evidence type="ECO:0000313" key="9">
    <source>
        <dbReference type="Proteomes" id="UP000001294"/>
    </source>
</evidence>
<organism evidence="8 9">
    <name type="scientific">Talaromyces marneffei (strain ATCC 18224 / CBS 334.59 / QM 7333)</name>
    <name type="common">Penicillium marneffei</name>
    <dbReference type="NCBI Taxonomy" id="441960"/>
    <lineage>
        <taxon>Eukaryota</taxon>
        <taxon>Fungi</taxon>
        <taxon>Dikarya</taxon>
        <taxon>Ascomycota</taxon>
        <taxon>Pezizomycotina</taxon>
        <taxon>Eurotiomycetes</taxon>
        <taxon>Eurotiomycetidae</taxon>
        <taxon>Eurotiales</taxon>
        <taxon>Trichocomaceae</taxon>
        <taxon>Talaromyces</taxon>
        <taxon>Talaromyces sect. Talaromyces</taxon>
    </lineage>
</organism>
<dbReference type="PANTHER" id="PTHR47064:SF2">
    <property type="entry name" value="SMP-30_GLUCONOLACTONASE_LRE-LIKE REGION DOMAIN-CONTAINING PROTEIN-RELATED"/>
    <property type="match status" value="1"/>
</dbReference>
<dbReference type="HOGENOM" id="CLU_286371_0_0_1"/>
<dbReference type="VEuPathDB" id="FungiDB:PMAA_059090"/>
<keyword evidence="4" id="KW-0804">Transcription</keyword>
<evidence type="ECO:0000256" key="2">
    <source>
        <dbReference type="ARBA" id="ARBA00023015"/>
    </source>
</evidence>
<dbReference type="Gene3D" id="4.10.240.10">
    <property type="entry name" value="Zn(2)-C6 fungal-type DNA-binding domain"/>
    <property type="match status" value="1"/>
</dbReference>
<evidence type="ECO:0000313" key="8">
    <source>
        <dbReference type="EMBL" id="EEA22129.1"/>
    </source>
</evidence>
<dbReference type="InterPro" id="IPR011042">
    <property type="entry name" value="6-blade_b-propeller_TolB-like"/>
</dbReference>
<dbReference type="PROSITE" id="PS00463">
    <property type="entry name" value="ZN2_CY6_FUNGAL_1"/>
    <property type="match status" value="1"/>
</dbReference>
<keyword evidence="3" id="KW-0238">DNA-binding</keyword>
<evidence type="ECO:0000256" key="4">
    <source>
        <dbReference type="ARBA" id="ARBA00023163"/>
    </source>
</evidence>
<evidence type="ECO:0000256" key="5">
    <source>
        <dbReference type="ARBA" id="ARBA00023242"/>
    </source>
</evidence>
<dbReference type="PANTHER" id="PTHR47064">
    <property type="entry name" value="PUTATIVE (AFU_ORTHOLOGUE AFUA_1G08990)-RELATED"/>
    <property type="match status" value="1"/>
</dbReference>
<dbReference type="Pfam" id="PF08450">
    <property type="entry name" value="SGL"/>
    <property type="match status" value="1"/>
</dbReference>
<dbReference type="GO" id="GO:0003677">
    <property type="term" value="F:DNA binding"/>
    <property type="evidence" value="ECO:0007669"/>
    <property type="project" value="UniProtKB-KW"/>
</dbReference>
<dbReference type="SUPFAM" id="SSF57701">
    <property type="entry name" value="Zn2/Cys6 DNA-binding domain"/>
    <property type="match status" value="1"/>
</dbReference>
<name>B6QM02_TALMQ</name>
<dbReference type="InterPro" id="IPR052988">
    <property type="entry name" value="Oryzine_lactonohydrolase"/>
</dbReference>
<dbReference type="InterPro" id="IPR036864">
    <property type="entry name" value="Zn2-C6_fun-type_DNA-bd_sf"/>
</dbReference>
<dbReference type="CDD" id="cd12148">
    <property type="entry name" value="fungal_TF_MHR"/>
    <property type="match status" value="1"/>
</dbReference>
<keyword evidence="9" id="KW-1185">Reference proteome</keyword>
<gene>
    <name evidence="8" type="ORF">PMAA_059090</name>
</gene>
<accession>B6QM02</accession>
<evidence type="ECO:0000259" key="7">
    <source>
        <dbReference type="PROSITE" id="PS50048"/>
    </source>
</evidence>
<feature type="domain" description="Zn(2)-C6 fungal-type" evidence="7">
    <location>
        <begin position="489"/>
        <end position="525"/>
    </location>
</feature>
<dbReference type="OrthoDB" id="423498at2759"/>
<evidence type="ECO:0000256" key="6">
    <source>
        <dbReference type="SAM" id="MobiDB-lite"/>
    </source>
</evidence>
<reference evidence="9" key="1">
    <citation type="journal article" date="2015" name="Genome Announc.">
        <title>Genome sequence of the AIDS-associated pathogen Penicillium marneffei (ATCC18224) and its near taxonomic relative Talaromyces stipitatus (ATCC10500).</title>
        <authorList>
            <person name="Nierman W.C."/>
            <person name="Fedorova-Abrams N.D."/>
            <person name="Andrianopoulos A."/>
        </authorList>
    </citation>
    <scope>NUCLEOTIDE SEQUENCE [LARGE SCALE GENOMIC DNA]</scope>
    <source>
        <strain evidence="9">ATCC 18224 / CBS 334.59 / QM 7333</strain>
    </source>
</reference>
<keyword evidence="5" id="KW-0539">Nucleus</keyword>
<dbReference type="PROSITE" id="PS50048">
    <property type="entry name" value="ZN2_CY6_FUNGAL_2"/>
    <property type="match status" value="1"/>
</dbReference>
<dbReference type="STRING" id="441960.B6QM02"/>
<dbReference type="PhylomeDB" id="B6QM02"/>
<evidence type="ECO:0000256" key="3">
    <source>
        <dbReference type="ARBA" id="ARBA00023125"/>
    </source>
</evidence>
<dbReference type="Gene3D" id="2.120.10.30">
    <property type="entry name" value="TolB, C-terminal domain"/>
    <property type="match status" value="1"/>
</dbReference>
<keyword evidence="1" id="KW-0479">Metal-binding</keyword>
<dbReference type="GO" id="GO:0008270">
    <property type="term" value="F:zinc ion binding"/>
    <property type="evidence" value="ECO:0007669"/>
    <property type="project" value="InterPro"/>
</dbReference>
<feature type="region of interest" description="Disordered" evidence="6">
    <location>
        <begin position="531"/>
        <end position="578"/>
    </location>
</feature>
<keyword evidence="2" id="KW-0805">Transcription regulation</keyword>
<dbReference type="InterPro" id="IPR001138">
    <property type="entry name" value="Zn2Cys6_DnaBD"/>
</dbReference>
<dbReference type="SUPFAM" id="SSF63829">
    <property type="entry name" value="Calcium-dependent phosphotriesterase"/>
    <property type="match status" value="1"/>
</dbReference>
<dbReference type="SMART" id="SM00066">
    <property type="entry name" value="GAL4"/>
    <property type="match status" value="1"/>
</dbReference>
<dbReference type="InterPro" id="IPR013658">
    <property type="entry name" value="SGL"/>
</dbReference>
<dbReference type="CDD" id="cd00067">
    <property type="entry name" value="GAL4"/>
    <property type="match status" value="1"/>
</dbReference>
<dbReference type="SMART" id="SM00906">
    <property type="entry name" value="Fungal_trans"/>
    <property type="match status" value="1"/>
</dbReference>
<dbReference type="GO" id="GO:0000981">
    <property type="term" value="F:DNA-binding transcription factor activity, RNA polymerase II-specific"/>
    <property type="evidence" value="ECO:0007669"/>
    <property type="project" value="InterPro"/>
</dbReference>
<dbReference type="Proteomes" id="UP000001294">
    <property type="component" value="Unassembled WGS sequence"/>
</dbReference>
<dbReference type="AlphaFoldDB" id="B6QM02"/>